<evidence type="ECO:0000256" key="1">
    <source>
        <dbReference type="SAM" id="MobiDB-lite"/>
    </source>
</evidence>
<name>A0A371D972_9APHY</name>
<feature type="compositionally biased region" description="Polar residues" evidence="1">
    <location>
        <begin position="1"/>
        <end position="19"/>
    </location>
</feature>
<sequence>MHTSRLCPTSSSRQPQSVKTPLLSPSKFRIAVDTSRMALSFTASRAESSSMSTILSLARMTRRRSLRSGIPSCPTSASRSRRYRGRVPQGPQVRRRDSIKQDRDGPKNPSGAQPESIALYGTGCSMRSMSLARRRSAY</sequence>
<feature type="compositionally biased region" description="Basic and acidic residues" evidence="1">
    <location>
        <begin position="94"/>
        <end position="106"/>
    </location>
</feature>
<proteinExistence type="predicted"/>
<evidence type="ECO:0000313" key="3">
    <source>
        <dbReference type="Proteomes" id="UP000256964"/>
    </source>
</evidence>
<keyword evidence="3" id="KW-1185">Reference proteome</keyword>
<dbReference type="EMBL" id="KZ857407">
    <property type="protein sequence ID" value="RDX49077.1"/>
    <property type="molecule type" value="Genomic_DNA"/>
</dbReference>
<feature type="region of interest" description="Disordered" evidence="1">
    <location>
        <begin position="1"/>
        <end position="22"/>
    </location>
</feature>
<feature type="region of interest" description="Disordered" evidence="1">
    <location>
        <begin position="60"/>
        <end position="118"/>
    </location>
</feature>
<dbReference type="AlphaFoldDB" id="A0A371D972"/>
<reference evidence="2 3" key="1">
    <citation type="journal article" date="2018" name="Biotechnol. Biofuels">
        <title>Integrative visual omics of the white-rot fungus Polyporus brumalis exposes the biotechnological potential of its oxidative enzymes for delignifying raw plant biomass.</title>
        <authorList>
            <person name="Miyauchi S."/>
            <person name="Rancon A."/>
            <person name="Drula E."/>
            <person name="Hage H."/>
            <person name="Chaduli D."/>
            <person name="Favel A."/>
            <person name="Grisel S."/>
            <person name="Henrissat B."/>
            <person name="Herpoel-Gimbert I."/>
            <person name="Ruiz-Duenas F.J."/>
            <person name="Chevret D."/>
            <person name="Hainaut M."/>
            <person name="Lin J."/>
            <person name="Wang M."/>
            <person name="Pangilinan J."/>
            <person name="Lipzen A."/>
            <person name="Lesage-Meessen L."/>
            <person name="Navarro D."/>
            <person name="Riley R."/>
            <person name="Grigoriev I.V."/>
            <person name="Zhou S."/>
            <person name="Raouche S."/>
            <person name="Rosso M.N."/>
        </authorList>
    </citation>
    <scope>NUCLEOTIDE SEQUENCE [LARGE SCALE GENOMIC DNA]</scope>
    <source>
        <strain evidence="2 3">BRFM 1820</strain>
    </source>
</reference>
<dbReference type="Proteomes" id="UP000256964">
    <property type="component" value="Unassembled WGS sequence"/>
</dbReference>
<protein>
    <submittedName>
        <fullName evidence="2">Uncharacterized protein</fullName>
    </submittedName>
</protein>
<gene>
    <name evidence="2" type="ORF">OH76DRAFT_553970</name>
</gene>
<accession>A0A371D972</accession>
<evidence type="ECO:0000313" key="2">
    <source>
        <dbReference type="EMBL" id="RDX49077.1"/>
    </source>
</evidence>
<organism evidence="2 3">
    <name type="scientific">Lentinus brumalis</name>
    <dbReference type="NCBI Taxonomy" id="2498619"/>
    <lineage>
        <taxon>Eukaryota</taxon>
        <taxon>Fungi</taxon>
        <taxon>Dikarya</taxon>
        <taxon>Basidiomycota</taxon>
        <taxon>Agaricomycotina</taxon>
        <taxon>Agaricomycetes</taxon>
        <taxon>Polyporales</taxon>
        <taxon>Polyporaceae</taxon>
        <taxon>Lentinus</taxon>
    </lineage>
</organism>